<gene>
    <name evidence="8" type="ORF">DCC81_05125</name>
</gene>
<dbReference type="PROSITE" id="PS51257">
    <property type="entry name" value="PROKAR_LIPOPROTEIN"/>
    <property type="match status" value="1"/>
</dbReference>
<sequence length="453" mass="50514">MKRILLNISAAALLLTVGAGCRKYVEIPQVGLKTLHNTSDYQAMLANYTDIDLTVSYPMWGTDDVDVSDGGYQNTLNIYVANAYTWAPSIVVDADDQDWNKMYKQVYISNLLLAGVKTSDGGTDAQKNNIYAQALVHRAYAFYTLVNIYAKQYDAGTAGTDPGIPMVFTPNLDESLQRFPVQAVYDQVKKDLLAAIPDLDNKGAYTNQASQAAAYAILARASLQQGLYADAAKYADSTLARQNTLLNLEDYVTSLAAYPYRLYNPEVIFSKVQSGGTATVPLSNSLLQLFDTTDLRYQLFTADYTKSSYQFTGRFYYFPFVALDNYFTNGPSVAEMMLIKAETAARAGDVNTALDQLNALRKHRFKAADYQPLTATTSNVLVTVLNERRRELMARDFRWYDLKRLNKEAGLATTVSHHYKGQVITLEPNSNAYVFPIANKVIQQNPEIVQNPR</sequence>
<evidence type="ECO:0000256" key="2">
    <source>
        <dbReference type="ARBA" id="ARBA00006275"/>
    </source>
</evidence>
<feature type="domain" description="SusD-like N-terminal" evidence="7">
    <location>
        <begin position="82"/>
        <end position="222"/>
    </location>
</feature>
<dbReference type="AlphaFoldDB" id="A0A2T7BMF7"/>
<reference evidence="8 9" key="1">
    <citation type="submission" date="2018-04" db="EMBL/GenBank/DDBJ databases">
        <title>Chitinophaga fuyangensis sp. nov., isolated from soil in a chemical factory.</title>
        <authorList>
            <person name="Chen K."/>
        </authorList>
    </citation>
    <scope>NUCLEOTIDE SEQUENCE [LARGE SCALE GENOMIC DNA]</scope>
    <source>
        <strain evidence="8 9">LY-1</strain>
    </source>
</reference>
<evidence type="ECO:0000256" key="3">
    <source>
        <dbReference type="ARBA" id="ARBA00022729"/>
    </source>
</evidence>
<accession>A0A2T7BMF7</accession>
<organism evidence="8 9">
    <name type="scientific">Chitinophaga parva</name>
    <dbReference type="NCBI Taxonomy" id="2169414"/>
    <lineage>
        <taxon>Bacteria</taxon>
        <taxon>Pseudomonadati</taxon>
        <taxon>Bacteroidota</taxon>
        <taxon>Chitinophagia</taxon>
        <taxon>Chitinophagales</taxon>
        <taxon>Chitinophagaceae</taxon>
        <taxon>Chitinophaga</taxon>
    </lineage>
</organism>
<evidence type="ECO:0000313" key="9">
    <source>
        <dbReference type="Proteomes" id="UP000244450"/>
    </source>
</evidence>
<dbReference type="Pfam" id="PF14322">
    <property type="entry name" value="SusD-like_3"/>
    <property type="match status" value="1"/>
</dbReference>
<feature type="domain" description="RagB/SusD" evidence="6">
    <location>
        <begin position="334"/>
        <end position="452"/>
    </location>
</feature>
<dbReference type="EMBL" id="QCYK01000001">
    <property type="protein sequence ID" value="PUZ28864.1"/>
    <property type="molecule type" value="Genomic_DNA"/>
</dbReference>
<comment type="similarity">
    <text evidence="2">Belongs to the SusD family.</text>
</comment>
<comment type="caution">
    <text evidence="8">The sequence shown here is derived from an EMBL/GenBank/DDBJ whole genome shotgun (WGS) entry which is preliminary data.</text>
</comment>
<dbReference type="SUPFAM" id="SSF48452">
    <property type="entry name" value="TPR-like"/>
    <property type="match status" value="1"/>
</dbReference>
<dbReference type="InterPro" id="IPR012944">
    <property type="entry name" value="SusD_RagB_dom"/>
</dbReference>
<dbReference type="Pfam" id="PF07980">
    <property type="entry name" value="SusD_RagB"/>
    <property type="match status" value="1"/>
</dbReference>
<evidence type="ECO:0000256" key="1">
    <source>
        <dbReference type="ARBA" id="ARBA00004442"/>
    </source>
</evidence>
<dbReference type="InterPro" id="IPR033985">
    <property type="entry name" value="SusD-like_N"/>
</dbReference>
<dbReference type="RefSeq" id="WP_108685504.1">
    <property type="nucleotide sequence ID" value="NZ_QCYK01000001.1"/>
</dbReference>
<comment type="subcellular location">
    <subcellularLocation>
        <location evidence="1">Cell outer membrane</location>
    </subcellularLocation>
</comment>
<name>A0A2T7BMF7_9BACT</name>
<evidence type="ECO:0000256" key="4">
    <source>
        <dbReference type="ARBA" id="ARBA00023136"/>
    </source>
</evidence>
<dbReference type="InterPro" id="IPR011990">
    <property type="entry name" value="TPR-like_helical_dom_sf"/>
</dbReference>
<evidence type="ECO:0000313" key="8">
    <source>
        <dbReference type="EMBL" id="PUZ28864.1"/>
    </source>
</evidence>
<dbReference type="OrthoDB" id="697229at2"/>
<keyword evidence="4" id="KW-0472">Membrane</keyword>
<dbReference type="GO" id="GO:0009279">
    <property type="term" value="C:cell outer membrane"/>
    <property type="evidence" value="ECO:0007669"/>
    <property type="project" value="UniProtKB-SubCell"/>
</dbReference>
<keyword evidence="5" id="KW-0998">Cell outer membrane</keyword>
<evidence type="ECO:0000259" key="7">
    <source>
        <dbReference type="Pfam" id="PF14322"/>
    </source>
</evidence>
<keyword evidence="9" id="KW-1185">Reference proteome</keyword>
<dbReference type="Proteomes" id="UP000244450">
    <property type="component" value="Unassembled WGS sequence"/>
</dbReference>
<keyword evidence="3" id="KW-0732">Signal</keyword>
<evidence type="ECO:0000256" key="5">
    <source>
        <dbReference type="ARBA" id="ARBA00023237"/>
    </source>
</evidence>
<dbReference type="Gene3D" id="1.25.40.390">
    <property type="match status" value="2"/>
</dbReference>
<evidence type="ECO:0000259" key="6">
    <source>
        <dbReference type="Pfam" id="PF07980"/>
    </source>
</evidence>
<protein>
    <submittedName>
        <fullName evidence="8">RagB/SusD family nutrient uptake outer membrane protein</fullName>
    </submittedName>
</protein>
<proteinExistence type="inferred from homology"/>